<name>A0A0F9QI68_9ZZZZ</name>
<protein>
    <submittedName>
        <fullName evidence="2">Uncharacterized protein</fullName>
    </submittedName>
</protein>
<sequence>MSKIHLVTPSLCRQWGACYDDDKLHNLLGDGLTPLKVLALDIPVADRLWTVLRPELLTDCDLRLFGCWCATLALKAEQSAGHEPDDRSWAAVNVAEQFAYGRITKSEMAAAEADAWSAARPTGLPHGLPHGLPGLPPGPPAGLPAGLPGLPPGPPGLPRLFT</sequence>
<proteinExistence type="predicted"/>
<dbReference type="AlphaFoldDB" id="A0A0F9QI68"/>
<reference evidence="2" key="1">
    <citation type="journal article" date="2015" name="Nature">
        <title>Complex archaea that bridge the gap between prokaryotes and eukaryotes.</title>
        <authorList>
            <person name="Spang A."/>
            <person name="Saw J.H."/>
            <person name="Jorgensen S.L."/>
            <person name="Zaremba-Niedzwiedzka K."/>
            <person name="Martijn J."/>
            <person name="Lind A.E."/>
            <person name="van Eijk R."/>
            <person name="Schleper C."/>
            <person name="Guy L."/>
            <person name="Ettema T.J."/>
        </authorList>
    </citation>
    <scope>NUCLEOTIDE SEQUENCE</scope>
</reference>
<dbReference type="EMBL" id="LAZR01003988">
    <property type="protein sequence ID" value="KKN12836.1"/>
    <property type="molecule type" value="Genomic_DNA"/>
</dbReference>
<organism evidence="2">
    <name type="scientific">marine sediment metagenome</name>
    <dbReference type="NCBI Taxonomy" id="412755"/>
    <lineage>
        <taxon>unclassified sequences</taxon>
        <taxon>metagenomes</taxon>
        <taxon>ecological metagenomes</taxon>
    </lineage>
</organism>
<accession>A0A0F9QI68</accession>
<evidence type="ECO:0000256" key="1">
    <source>
        <dbReference type="SAM" id="MobiDB-lite"/>
    </source>
</evidence>
<feature type="compositionally biased region" description="Pro residues" evidence="1">
    <location>
        <begin position="149"/>
        <end position="162"/>
    </location>
</feature>
<feature type="region of interest" description="Disordered" evidence="1">
    <location>
        <begin position="126"/>
        <end position="162"/>
    </location>
</feature>
<evidence type="ECO:0000313" key="2">
    <source>
        <dbReference type="EMBL" id="KKN12836.1"/>
    </source>
</evidence>
<comment type="caution">
    <text evidence="2">The sequence shown here is derived from an EMBL/GenBank/DDBJ whole genome shotgun (WGS) entry which is preliminary data.</text>
</comment>
<gene>
    <name evidence="2" type="ORF">LCGC14_1012470</name>
</gene>